<organism evidence="1 2">
    <name type="scientific">Caenispirillum bisanense</name>
    <dbReference type="NCBI Taxonomy" id="414052"/>
    <lineage>
        <taxon>Bacteria</taxon>
        <taxon>Pseudomonadati</taxon>
        <taxon>Pseudomonadota</taxon>
        <taxon>Alphaproteobacteria</taxon>
        <taxon>Rhodospirillales</taxon>
        <taxon>Novispirillaceae</taxon>
        <taxon>Caenispirillum</taxon>
    </lineage>
</organism>
<dbReference type="Pfam" id="PF03692">
    <property type="entry name" value="CxxCxxCC"/>
    <property type="match status" value="1"/>
</dbReference>
<evidence type="ECO:0000313" key="1">
    <source>
        <dbReference type="EMBL" id="SOD95452.1"/>
    </source>
</evidence>
<dbReference type="InterPro" id="IPR005358">
    <property type="entry name" value="Puta_zinc/iron-chelating_dom"/>
</dbReference>
<sequence>MTADRRFACTACGRCCTGWLPLTLGDALRHAGRFPLAVVWTPIRQGNAEFQAASRFGLTVRLPNRKTVAVRLMPTAYQPKSFPCPELTPAGLCGIHADKPARCRTMPFFPYREEVDQADLLIPRAGWACDTSEAAPVVYSGGRIVDRTDFDDEVASLKKDAMLLRMHAEVCLAANRDVLPALARAAGDGRGGGHLVTGFAALLPRLKSSIVADFVRAQVPVLQRYAALTQDDPEHRTYHRNYMDWLAELKPVLAATEAG</sequence>
<gene>
    <name evidence="1" type="ORF">SAMN05421508_104345</name>
</gene>
<dbReference type="Proteomes" id="UP000219621">
    <property type="component" value="Unassembled WGS sequence"/>
</dbReference>
<name>A0A286GIZ9_9PROT</name>
<accession>A0A286GIZ9</accession>
<dbReference type="AlphaFoldDB" id="A0A286GIZ9"/>
<dbReference type="EMBL" id="OCNJ01000004">
    <property type="protein sequence ID" value="SOD95452.1"/>
    <property type="molecule type" value="Genomic_DNA"/>
</dbReference>
<dbReference type="OrthoDB" id="7500397at2"/>
<proteinExistence type="predicted"/>
<evidence type="ECO:0000313" key="2">
    <source>
        <dbReference type="Proteomes" id="UP000219621"/>
    </source>
</evidence>
<keyword evidence="2" id="KW-1185">Reference proteome</keyword>
<dbReference type="RefSeq" id="WP_097279293.1">
    <property type="nucleotide sequence ID" value="NZ_OCNJ01000004.1"/>
</dbReference>
<reference evidence="1 2" key="1">
    <citation type="submission" date="2017-09" db="EMBL/GenBank/DDBJ databases">
        <authorList>
            <person name="Ehlers B."/>
            <person name="Leendertz F.H."/>
        </authorList>
    </citation>
    <scope>NUCLEOTIDE SEQUENCE [LARGE SCALE GENOMIC DNA]</scope>
    <source>
        <strain evidence="1 2">USBA 140</strain>
    </source>
</reference>
<protein>
    <submittedName>
        <fullName evidence="1">Zinc- or iron-chelating domain-containing protein</fullName>
    </submittedName>
</protein>